<sequence length="206" mass="22155">MPPTHRRPSDDELLDGARDVFAECGYQAASMAEIARRASTTKPTLYAHFGSKEAMYSLVFQREAEAIQNHLFAVYENLPDGDVDAWVKTALDAGMSYVADNPTSFRILAGTSEAGNPAAASMRLMLDRFIDRIAQILDDAVRRRGTEPTLPTRTVAAMAVGSGLEAARQGILVDGLSATHAAELATAYIAGGIAAIDTRLLTQQRL</sequence>
<dbReference type="PANTHER" id="PTHR30055">
    <property type="entry name" value="HTH-TYPE TRANSCRIPTIONAL REGULATOR RUTR"/>
    <property type="match status" value="1"/>
</dbReference>
<evidence type="ECO:0000313" key="9">
    <source>
        <dbReference type="Proteomes" id="UP000295685"/>
    </source>
</evidence>
<protein>
    <submittedName>
        <fullName evidence="6">A-factor receptor protein</fullName>
    </submittedName>
</protein>
<evidence type="ECO:0000259" key="5">
    <source>
        <dbReference type="PROSITE" id="PS50977"/>
    </source>
</evidence>
<dbReference type="PROSITE" id="PS50977">
    <property type="entry name" value="HTH_TETR_2"/>
    <property type="match status" value="1"/>
</dbReference>
<dbReference type="EMBL" id="PECK01000003">
    <property type="protein sequence ID" value="TDZ96332.1"/>
    <property type="molecule type" value="Genomic_DNA"/>
</dbReference>
<accession>A0A4R8SHK8</accession>
<dbReference type="Proteomes" id="UP000295685">
    <property type="component" value="Unassembled WGS sequence"/>
</dbReference>
<dbReference type="AlphaFoldDB" id="A0A4R8SHK8"/>
<dbReference type="SUPFAM" id="SSF46689">
    <property type="entry name" value="Homeodomain-like"/>
    <property type="match status" value="1"/>
</dbReference>
<keyword evidence="2 4" id="KW-0238">DNA-binding</keyword>
<evidence type="ECO:0000256" key="4">
    <source>
        <dbReference type="PROSITE-ProRule" id="PRU00335"/>
    </source>
</evidence>
<dbReference type="RefSeq" id="WP_134146428.1">
    <property type="nucleotide sequence ID" value="NZ_PECK01000003.1"/>
</dbReference>
<comment type="caution">
    <text evidence="6">The sequence shown here is derived from an EMBL/GenBank/DDBJ whole genome shotgun (WGS) entry which is preliminary data.</text>
</comment>
<evidence type="ECO:0000256" key="1">
    <source>
        <dbReference type="ARBA" id="ARBA00023015"/>
    </source>
</evidence>
<dbReference type="InterPro" id="IPR001647">
    <property type="entry name" value="HTH_TetR"/>
</dbReference>
<evidence type="ECO:0000313" key="6">
    <source>
        <dbReference type="EMBL" id="TDZ96332.1"/>
    </source>
</evidence>
<keyword evidence="1" id="KW-0805">Transcription regulation</keyword>
<dbReference type="EMBL" id="PECM01000008">
    <property type="protein sequence ID" value="TEA05427.1"/>
    <property type="molecule type" value="Genomic_DNA"/>
</dbReference>
<keyword evidence="8" id="KW-1185">Reference proteome</keyword>
<gene>
    <name evidence="6" type="primary">arpA</name>
    <name evidence="7" type="ORF">CCUG60883_02732</name>
    <name evidence="6" type="ORF">CCUG60885_02475</name>
</gene>
<evidence type="ECO:0000256" key="2">
    <source>
        <dbReference type="ARBA" id="ARBA00023125"/>
    </source>
</evidence>
<dbReference type="OrthoDB" id="7252896at2"/>
<feature type="DNA-binding region" description="H-T-H motif" evidence="4">
    <location>
        <begin position="30"/>
        <end position="49"/>
    </location>
</feature>
<keyword evidence="3" id="KW-0804">Transcription</keyword>
<reference evidence="8 9" key="1">
    <citation type="journal article" date="2019" name="Sci. Rep.">
        <title>Extended insight into the Mycobacterium chelonae-abscessus complex through whole genome sequencing of Mycobacterium salmoniphilum outbreak and Mycobacterium salmoniphilum-like strains.</title>
        <authorList>
            <person name="Behra P.R.K."/>
            <person name="Das S."/>
            <person name="Pettersson B.M.F."/>
            <person name="Shirreff L."/>
            <person name="DuCote T."/>
            <person name="Jacobsson K.G."/>
            <person name="Ennis D.G."/>
            <person name="Kirsebom L.A."/>
        </authorList>
    </citation>
    <scope>NUCLEOTIDE SEQUENCE [LARGE SCALE GENOMIC DNA]</scope>
    <source>
        <strain evidence="7 8">CCUG 60883</strain>
        <strain evidence="6 9">CCUG 60885</strain>
    </source>
</reference>
<dbReference type="PANTHER" id="PTHR30055:SF234">
    <property type="entry name" value="HTH-TYPE TRANSCRIPTIONAL REGULATOR BETI"/>
    <property type="match status" value="1"/>
</dbReference>
<organism evidence="6 9">
    <name type="scientific">Mycobacteroides salmoniphilum</name>
    <dbReference type="NCBI Taxonomy" id="404941"/>
    <lineage>
        <taxon>Bacteria</taxon>
        <taxon>Bacillati</taxon>
        <taxon>Actinomycetota</taxon>
        <taxon>Actinomycetes</taxon>
        <taxon>Mycobacteriales</taxon>
        <taxon>Mycobacteriaceae</taxon>
        <taxon>Mycobacteroides</taxon>
    </lineage>
</organism>
<proteinExistence type="predicted"/>
<dbReference type="Gene3D" id="1.10.357.10">
    <property type="entry name" value="Tetracycline Repressor, domain 2"/>
    <property type="match status" value="1"/>
</dbReference>
<feature type="domain" description="HTH tetR-type" evidence="5">
    <location>
        <begin position="7"/>
        <end position="67"/>
    </location>
</feature>
<evidence type="ECO:0000256" key="3">
    <source>
        <dbReference type="ARBA" id="ARBA00023163"/>
    </source>
</evidence>
<evidence type="ECO:0000313" key="7">
    <source>
        <dbReference type="EMBL" id="TEA05427.1"/>
    </source>
</evidence>
<dbReference type="PRINTS" id="PR00455">
    <property type="entry name" value="HTHTETR"/>
</dbReference>
<keyword evidence="6" id="KW-0675">Receptor</keyword>
<name>A0A4R8SHK8_9MYCO</name>
<dbReference type="InterPro" id="IPR009057">
    <property type="entry name" value="Homeodomain-like_sf"/>
</dbReference>
<dbReference type="GO" id="GO:0000976">
    <property type="term" value="F:transcription cis-regulatory region binding"/>
    <property type="evidence" value="ECO:0007669"/>
    <property type="project" value="TreeGrafter"/>
</dbReference>
<dbReference type="Proteomes" id="UP000294844">
    <property type="component" value="Unassembled WGS sequence"/>
</dbReference>
<dbReference type="InterPro" id="IPR050109">
    <property type="entry name" value="HTH-type_TetR-like_transc_reg"/>
</dbReference>
<dbReference type="Pfam" id="PF00440">
    <property type="entry name" value="TetR_N"/>
    <property type="match status" value="1"/>
</dbReference>
<dbReference type="GO" id="GO:0003700">
    <property type="term" value="F:DNA-binding transcription factor activity"/>
    <property type="evidence" value="ECO:0007669"/>
    <property type="project" value="TreeGrafter"/>
</dbReference>
<evidence type="ECO:0000313" key="8">
    <source>
        <dbReference type="Proteomes" id="UP000294844"/>
    </source>
</evidence>